<sequence length="198" mass="20648">MDWTELIDTAFKVAGNSNQANQAAALRTVEATVLAGESPVASTAGRHPDHFRRGALVLTTHRLLFLKDGKPPVPVPLAAVTDASVVRTKFNGEVLTVVALTGAHRFEDVIKGEVFAEQIREAARRARTAPPAGAAPAHDTAPAVVAAPPAALPPADAAPAELDAGERLLGQLERLAALHASGALTDEEFGRAKQRLLG</sequence>
<dbReference type="AlphaFoldDB" id="A0AB39TN09"/>
<protein>
    <submittedName>
        <fullName evidence="2">SHOCT domain-containing protein</fullName>
    </submittedName>
</protein>
<name>A0AB39TN09_9ACTN</name>
<dbReference type="InterPro" id="IPR018649">
    <property type="entry name" value="SHOCT"/>
</dbReference>
<dbReference type="Pfam" id="PF09851">
    <property type="entry name" value="SHOCT"/>
    <property type="match status" value="1"/>
</dbReference>
<gene>
    <name evidence="2" type="ORF">AB2U05_19785</name>
</gene>
<evidence type="ECO:0000259" key="1">
    <source>
        <dbReference type="Pfam" id="PF09851"/>
    </source>
</evidence>
<dbReference type="EMBL" id="CP163445">
    <property type="protein sequence ID" value="XDQ80547.1"/>
    <property type="molecule type" value="Genomic_DNA"/>
</dbReference>
<proteinExistence type="predicted"/>
<evidence type="ECO:0000313" key="2">
    <source>
        <dbReference type="EMBL" id="XDQ80547.1"/>
    </source>
</evidence>
<dbReference type="RefSeq" id="WP_052706143.1">
    <property type="nucleotide sequence ID" value="NZ_CP163445.1"/>
</dbReference>
<reference evidence="2" key="1">
    <citation type="submission" date="2024-07" db="EMBL/GenBank/DDBJ databases">
        <authorList>
            <person name="Yu S.T."/>
        </authorList>
    </citation>
    <scope>NUCLEOTIDE SEQUENCE</scope>
    <source>
        <strain evidence="2">Y1</strain>
    </source>
</reference>
<feature type="domain" description="SHOCT" evidence="1">
    <location>
        <begin position="171"/>
        <end position="197"/>
    </location>
</feature>
<accession>A0AB39TN09</accession>
<organism evidence="2">
    <name type="scientific">Streptomyces sp. Y1</name>
    <dbReference type="NCBI Taxonomy" id="3238634"/>
    <lineage>
        <taxon>Bacteria</taxon>
        <taxon>Bacillati</taxon>
        <taxon>Actinomycetota</taxon>
        <taxon>Actinomycetes</taxon>
        <taxon>Kitasatosporales</taxon>
        <taxon>Streptomycetaceae</taxon>
        <taxon>Streptomyces</taxon>
    </lineage>
</organism>